<keyword evidence="3" id="KW-1185">Reference proteome</keyword>
<name>A0AAN8B8J6_9TELE</name>
<dbReference type="AlphaFoldDB" id="A0AAN8B8J6"/>
<gene>
    <name evidence="2" type="ORF">CesoFtcFv8_023572</name>
</gene>
<evidence type="ECO:0000313" key="2">
    <source>
        <dbReference type="EMBL" id="KAK5880558.1"/>
    </source>
</evidence>
<protein>
    <submittedName>
        <fullName evidence="2">Uncharacterized protein</fullName>
    </submittedName>
</protein>
<proteinExistence type="predicted"/>
<organism evidence="2 3">
    <name type="scientific">Champsocephalus esox</name>
    <name type="common">pike icefish</name>
    <dbReference type="NCBI Taxonomy" id="159716"/>
    <lineage>
        <taxon>Eukaryota</taxon>
        <taxon>Metazoa</taxon>
        <taxon>Chordata</taxon>
        <taxon>Craniata</taxon>
        <taxon>Vertebrata</taxon>
        <taxon>Euteleostomi</taxon>
        <taxon>Actinopterygii</taxon>
        <taxon>Neopterygii</taxon>
        <taxon>Teleostei</taxon>
        <taxon>Neoteleostei</taxon>
        <taxon>Acanthomorphata</taxon>
        <taxon>Eupercaria</taxon>
        <taxon>Perciformes</taxon>
        <taxon>Notothenioidei</taxon>
        <taxon>Channichthyidae</taxon>
        <taxon>Champsocephalus</taxon>
    </lineage>
</organism>
<accession>A0AAN8B8J6</accession>
<evidence type="ECO:0000313" key="3">
    <source>
        <dbReference type="Proteomes" id="UP001335648"/>
    </source>
</evidence>
<feature type="region of interest" description="Disordered" evidence="1">
    <location>
        <begin position="43"/>
        <end position="68"/>
    </location>
</feature>
<evidence type="ECO:0000256" key="1">
    <source>
        <dbReference type="SAM" id="MobiDB-lite"/>
    </source>
</evidence>
<sequence length="68" mass="7886">MTKSARNDMLTVHAMGWKRQKQENLHVVLAKRYVKTIKMLEGETQKRKDSCEELGCPEYNTPVSPDVH</sequence>
<dbReference type="EMBL" id="JAULUE010002064">
    <property type="protein sequence ID" value="KAK5880558.1"/>
    <property type="molecule type" value="Genomic_DNA"/>
</dbReference>
<comment type="caution">
    <text evidence="2">The sequence shown here is derived from an EMBL/GenBank/DDBJ whole genome shotgun (WGS) entry which is preliminary data.</text>
</comment>
<reference evidence="2 3" key="1">
    <citation type="journal article" date="2023" name="Mol. Biol. Evol.">
        <title>Genomics of Secondarily Temperate Adaptation in the Only Non-Antarctic Icefish.</title>
        <authorList>
            <person name="Rivera-Colon A.G."/>
            <person name="Rayamajhi N."/>
            <person name="Minhas B.F."/>
            <person name="Madrigal G."/>
            <person name="Bilyk K.T."/>
            <person name="Yoon V."/>
            <person name="Hune M."/>
            <person name="Gregory S."/>
            <person name="Cheng C.H.C."/>
            <person name="Catchen J.M."/>
        </authorList>
    </citation>
    <scope>NUCLEOTIDE SEQUENCE [LARGE SCALE GENOMIC DNA]</scope>
    <source>
        <strain evidence="2">JC2023a</strain>
    </source>
</reference>
<dbReference type="Proteomes" id="UP001335648">
    <property type="component" value="Unassembled WGS sequence"/>
</dbReference>